<dbReference type="Gene3D" id="3.40.50.2300">
    <property type="match status" value="1"/>
</dbReference>
<keyword evidence="4 7" id="KW-0238">DNA-binding</keyword>
<proteinExistence type="predicted"/>
<dbReference type="STRING" id="1333845.SAMN04487895_101296"/>
<accession>A0A1H8FYZ4</accession>
<feature type="modified residue" description="4-aspartylphosphate" evidence="6">
    <location>
        <position position="48"/>
    </location>
</feature>
<dbReference type="SUPFAM" id="SSF46894">
    <property type="entry name" value="C-terminal effector domain of the bipartite response regulators"/>
    <property type="match status" value="1"/>
</dbReference>
<dbReference type="GO" id="GO:0000976">
    <property type="term" value="F:transcription cis-regulatory region binding"/>
    <property type="evidence" value="ECO:0007669"/>
    <property type="project" value="TreeGrafter"/>
</dbReference>
<dbReference type="InterPro" id="IPR016032">
    <property type="entry name" value="Sig_transdc_resp-reg_C-effctor"/>
</dbReference>
<feature type="domain" description="Response regulatory" evidence="8">
    <location>
        <begin position="1"/>
        <end position="133"/>
    </location>
</feature>
<dbReference type="SMART" id="SM00862">
    <property type="entry name" value="Trans_reg_C"/>
    <property type="match status" value="1"/>
</dbReference>
<evidence type="ECO:0000259" key="8">
    <source>
        <dbReference type="PROSITE" id="PS50110"/>
    </source>
</evidence>
<organism evidence="10 11">
    <name type="scientific">Paenibacillus sophorae</name>
    <dbReference type="NCBI Taxonomy" id="1333845"/>
    <lineage>
        <taxon>Bacteria</taxon>
        <taxon>Bacillati</taxon>
        <taxon>Bacillota</taxon>
        <taxon>Bacilli</taxon>
        <taxon>Bacillales</taxon>
        <taxon>Paenibacillaceae</taxon>
        <taxon>Paenibacillus</taxon>
    </lineage>
</organism>
<dbReference type="FunFam" id="1.10.10.10:FF:000005">
    <property type="entry name" value="Two-component system response regulator"/>
    <property type="match status" value="1"/>
</dbReference>
<dbReference type="InterPro" id="IPR011006">
    <property type="entry name" value="CheY-like_superfamily"/>
</dbReference>
<evidence type="ECO:0000256" key="4">
    <source>
        <dbReference type="ARBA" id="ARBA00023125"/>
    </source>
</evidence>
<dbReference type="GO" id="GO:0032993">
    <property type="term" value="C:protein-DNA complex"/>
    <property type="evidence" value="ECO:0007669"/>
    <property type="project" value="TreeGrafter"/>
</dbReference>
<dbReference type="InterPro" id="IPR001789">
    <property type="entry name" value="Sig_transdc_resp-reg_receiver"/>
</dbReference>
<dbReference type="Proteomes" id="UP000198809">
    <property type="component" value="Unassembled WGS sequence"/>
</dbReference>
<dbReference type="AlphaFoldDB" id="A0A1H8FYZ4"/>
<name>A0A1H8FYZ4_9BACL</name>
<dbReference type="InterPro" id="IPR036388">
    <property type="entry name" value="WH-like_DNA-bd_sf"/>
</dbReference>
<protein>
    <submittedName>
        <fullName evidence="10">Two-component system, OmpR family, copper resistance phosphate regulon response regulator CusR</fullName>
    </submittedName>
</protein>
<evidence type="ECO:0000256" key="2">
    <source>
        <dbReference type="ARBA" id="ARBA00023012"/>
    </source>
</evidence>
<dbReference type="OrthoDB" id="188184at2"/>
<dbReference type="Pfam" id="PF00486">
    <property type="entry name" value="Trans_reg_C"/>
    <property type="match status" value="1"/>
</dbReference>
<evidence type="ECO:0000313" key="11">
    <source>
        <dbReference type="Proteomes" id="UP000198809"/>
    </source>
</evidence>
<keyword evidence="5" id="KW-0804">Transcription</keyword>
<dbReference type="GO" id="GO:0000156">
    <property type="term" value="F:phosphorelay response regulator activity"/>
    <property type="evidence" value="ECO:0007669"/>
    <property type="project" value="TreeGrafter"/>
</dbReference>
<dbReference type="CDD" id="cd00383">
    <property type="entry name" value="trans_reg_C"/>
    <property type="match status" value="1"/>
</dbReference>
<dbReference type="EMBL" id="FODH01000001">
    <property type="protein sequence ID" value="SEN36740.1"/>
    <property type="molecule type" value="Genomic_DNA"/>
</dbReference>
<dbReference type="Gene3D" id="1.10.10.10">
    <property type="entry name" value="Winged helix-like DNA-binding domain superfamily/Winged helix DNA-binding domain"/>
    <property type="match status" value="1"/>
</dbReference>
<dbReference type="PANTHER" id="PTHR48111:SF56">
    <property type="entry name" value="TETRATHIONATE RESPONSE REGULATORY PROTEIN TTRR"/>
    <property type="match status" value="1"/>
</dbReference>
<evidence type="ECO:0000256" key="5">
    <source>
        <dbReference type="ARBA" id="ARBA00023163"/>
    </source>
</evidence>
<keyword evidence="3" id="KW-0805">Transcription regulation</keyword>
<evidence type="ECO:0000256" key="6">
    <source>
        <dbReference type="PROSITE-ProRule" id="PRU00169"/>
    </source>
</evidence>
<reference evidence="10 11" key="1">
    <citation type="submission" date="2016-10" db="EMBL/GenBank/DDBJ databases">
        <authorList>
            <person name="de Groot N.N."/>
        </authorList>
    </citation>
    <scope>NUCLEOTIDE SEQUENCE [LARGE SCALE GENOMIC DNA]</scope>
    <source>
        <strain evidence="10 11">CGMCC 1.10238</strain>
    </source>
</reference>
<gene>
    <name evidence="10" type="ORF">SAMN04487895_101296</name>
</gene>
<dbReference type="PROSITE" id="PS50110">
    <property type="entry name" value="RESPONSE_REGULATORY"/>
    <property type="match status" value="1"/>
</dbReference>
<dbReference type="PROSITE" id="PS51755">
    <property type="entry name" value="OMPR_PHOB"/>
    <property type="match status" value="1"/>
</dbReference>
<evidence type="ECO:0000313" key="10">
    <source>
        <dbReference type="EMBL" id="SEN36740.1"/>
    </source>
</evidence>
<dbReference type="GO" id="GO:0006355">
    <property type="term" value="P:regulation of DNA-templated transcription"/>
    <property type="evidence" value="ECO:0007669"/>
    <property type="project" value="InterPro"/>
</dbReference>
<dbReference type="PANTHER" id="PTHR48111">
    <property type="entry name" value="REGULATOR OF RPOS"/>
    <property type="match status" value="1"/>
</dbReference>
<sequence length="247" mass="27641">MDEMIIWFFPEGKEGRDFQGATQGPVNDRSAIERALHDTGLTVVRITDVESLRDRLGQRDAALLLAEIPEGGKWEGWNPVISVRENGKYLPVLVISGLQGGDSAEAAFKAGANDYMAHPLHPGELRCRIENLLALTSRRRASGTLKLGGLTLEPSRRRAVRDGRDLRLTAKEFALLYYLVANSGEICSRENILRHVWGYDFHADTNVTDVYIRHLRLKVDKGHRQKLIHTVRGAGYVVKAPEMAPYT</sequence>
<evidence type="ECO:0000256" key="3">
    <source>
        <dbReference type="ARBA" id="ARBA00023015"/>
    </source>
</evidence>
<evidence type="ECO:0000256" key="7">
    <source>
        <dbReference type="PROSITE-ProRule" id="PRU01091"/>
    </source>
</evidence>
<dbReference type="InterPro" id="IPR039420">
    <property type="entry name" value="WalR-like"/>
</dbReference>
<keyword evidence="1 6" id="KW-0597">Phosphoprotein</keyword>
<dbReference type="CDD" id="cd00156">
    <property type="entry name" value="REC"/>
    <property type="match status" value="1"/>
</dbReference>
<dbReference type="SUPFAM" id="SSF52172">
    <property type="entry name" value="CheY-like"/>
    <property type="match status" value="1"/>
</dbReference>
<dbReference type="InterPro" id="IPR001867">
    <property type="entry name" value="OmpR/PhoB-type_DNA-bd"/>
</dbReference>
<feature type="DNA-binding region" description="OmpR/PhoB-type" evidence="7">
    <location>
        <begin position="142"/>
        <end position="240"/>
    </location>
</feature>
<keyword evidence="2" id="KW-0902">Two-component regulatory system</keyword>
<feature type="domain" description="OmpR/PhoB-type" evidence="9">
    <location>
        <begin position="142"/>
        <end position="240"/>
    </location>
</feature>
<evidence type="ECO:0000256" key="1">
    <source>
        <dbReference type="ARBA" id="ARBA00022553"/>
    </source>
</evidence>
<dbReference type="GO" id="GO:0005829">
    <property type="term" value="C:cytosol"/>
    <property type="evidence" value="ECO:0007669"/>
    <property type="project" value="TreeGrafter"/>
</dbReference>
<evidence type="ECO:0000259" key="9">
    <source>
        <dbReference type="PROSITE" id="PS51755"/>
    </source>
</evidence>